<reference evidence="1" key="1">
    <citation type="submission" date="2020-04" db="EMBL/GenBank/DDBJ databases">
        <authorList>
            <person name="Alioto T."/>
            <person name="Alioto T."/>
            <person name="Gomez Garrido J."/>
        </authorList>
    </citation>
    <scope>NUCLEOTIDE SEQUENCE</scope>
    <source>
        <strain evidence="1">A484AB</strain>
    </source>
</reference>
<gene>
    <name evidence="1" type="ORF">PACLA_8A066074</name>
</gene>
<evidence type="ECO:0000313" key="1">
    <source>
        <dbReference type="EMBL" id="CAB4011775.1"/>
    </source>
</evidence>
<name>A0A6S7HZE1_PARCT</name>
<organism evidence="1 2">
    <name type="scientific">Paramuricea clavata</name>
    <name type="common">Red gorgonian</name>
    <name type="synonym">Violescent sea-whip</name>
    <dbReference type="NCBI Taxonomy" id="317549"/>
    <lineage>
        <taxon>Eukaryota</taxon>
        <taxon>Metazoa</taxon>
        <taxon>Cnidaria</taxon>
        <taxon>Anthozoa</taxon>
        <taxon>Octocorallia</taxon>
        <taxon>Malacalcyonacea</taxon>
        <taxon>Plexauridae</taxon>
        <taxon>Paramuricea</taxon>
    </lineage>
</organism>
<sequence>MNSSHKSESAIASSLPNSQNETSDVLADFINKHIEVNSTFNIPKVSIDFVREELNKLDDAKSTGLDGISPKLLRLGATAIAPSVTWILNLSITTSTFPDDWKVAKVV</sequence>
<accession>A0A6S7HZE1</accession>
<evidence type="ECO:0000313" key="2">
    <source>
        <dbReference type="Proteomes" id="UP001152795"/>
    </source>
</evidence>
<dbReference type="AlphaFoldDB" id="A0A6S7HZE1"/>
<dbReference type="EMBL" id="CACRXK020007263">
    <property type="protein sequence ID" value="CAB4011775.1"/>
    <property type="molecule type" value="Genomic_DNA"/>
</dbReference>
<comment type="caution">
    <text evidence="1">The sequence shown here is derived from an EMBL/GenBank/DDBJ whole genome shotgun (WGS) entry which is preliminary data.</text>
</comment>
<dbReference type="Proteomes" id="UP001152795">
    <property type="component" value="Unassembled WGS sequence"/>
</dbReference>
<dbReference type="OrthoDB" id="407509at2759"/>
<protein>
    <submittedName>
        <fullName evidence="1">Uncharacterized protein</fullName>
    </submittedName>
</protein>
<proteinExistence type="predicted"/>
<keyword evidence="2" id="KW-1185">Reference proteome</keyword>